<sequence>MRKLRLGLLVPLRPLPGLHLSWSPLPEPRGRDPACGVALRPPPPTCSAPADPAPWVRRAQPRLWAFASVCPPPGAPSLPSPLVNSSSSFCRRPKVTSLRRPSLTTLPAVAAPPPTLLLQPDVCLSFAPFVHQGPESQEEGRELGAERRHPWQQAPAVGPGRGEENRPGPERPAGPCRIRPWRRAQREGSWPCRPGARRLVPEPARRVFGQRRQQRQQLSPSRALPRVRGPAAPAGGREQRPWHRPESQPDEHQYGPRAMGPTTNSIPLLSPTSSRPDLAAPRSRCHFLAPSSGWDILEQLRQGFAAVSWTVLALSAMFQGRG</sequence>
<gene>
    <name evidence="3" type="primary">YJU2</name>
</gene>
<organism evidence="2 3">
    <name type="scientific">Equus przewalskii</name>
    <name type="common">Przewalski's horse</name>
    <name type="synonym">Equus caballus przewalskii</name>
    <dbReference type="NCBI Taxonomy" id="9798"/>
    <lineage>
        <taxon>Eukaryota</taxon>
        <taxon>Metazoa</taxon>
        <taxon>Chordata</taxon>
        <taxon>Craniata</taxon>
        <taxon>Vertebrata</taxon>
        <taxon>Euteleostomi</taxon>
        <taxon>Mammalia</taxon>
        <taxon>Eutheria</taxon>
        <taxon>Laurasiatheria</taxon>
        <taxon>Perissodactyla</taxon>
        <taxon>Equidae</taxon>
        <taxon>Equus</taxon>
    </lineage>
</organism>
<feature type="region of interest" description="Disordered" evidence="1">
    <location>
        <begin position="31"/>
        <end position="52"/>
    </location>
</feature>
<feature type="compositionally biased region" description="Basic and acidic residues" evidence="1">
    <location>
        <begin position="138"/>
        <end position="149"/>
    </location>
</feature>
<dbReference type="GeneID" id="103542985"/>
<protein>
    <submittedName>
        <fullName evidence="3">Splicing factor YJU2 isoform X1</fullName>
    </submittedName>
</protein>
<accession>A0ABM4PNC0</accession>
<keyword evidence="2" id="KW-1185">Reference proteome</keyword>
<evidence type="ECO:0000313" key="2">
    <source>
        <dbReference type="Proteomes" id="UP001652662"/>
    </source>
</evidence>
<proteinExistence type="predicted"/>
<reference evidence="3" key="1">
    <citation type="submission" date="2025-08" db="UniProtKB">
        <authorList>
            <consortium name="RefSeq"/>
        </authorList>
    </citation>
    <scope>IDENTIFICATION</scope>
    <source>
        <tissue evidence="3">Blood</tissue>
    </source>
</reference>
<dbReference type="RefSeq" id="XP_070478697.1">
    <property type="nucleotide sequence ID" value="XM_070622596.1"/>
</dbReference>
<name>A0ABM4PNC0_EQUPR</name>
<feature type="compositionally biased region" description="Polar residues" evidence="1">
    <location>
        <begin position="261"/>
        <end position="275"/>
    </location>
</feature>
<dbReference type="Proteomes" id="UP001652662">
    <property type="component" value="Chromosome 6"/>
</dbReference>
<evidence type="ECO:0000256" key="1">
    <source>
        <dbReference type="SAM" id="MobiDB-lite"/>
    </source>
</evidence>
<feature type="region of interest" description="Disordered" evidence="1">
    <location>
        <begin position="133"/>
        <end position="279"/>
    </location>
</feature>
<feature type="compositionally biased region" description="Basic and acidic residues" evidence="1">
    <location>
        <begin position="237"/>
        <end position="254"/>
    </location>
</feature>
<evidence type="ECO:0000313" key="3">
    <source>
        <dbReference type="RefSeq" id="XP_070478697.1"/>
    </source>
</evidence>